<organism evidence="1 2">
    <name type="scientific">Rhipicephalus microplus</name>
    <name type="common">Cattle tick</name>
    <name type="synonym">Boophilus microplus</name>
    <dbReference type="NCBI Taxonomy" id="6941"/>
    <lineage>
        <taxon>Eukaryota</taxon>
        <taxon>Metazoa</taxon>
        <taxon>Ecdysozoa</taxon>
        <taxon>Arthropoda</taxon>
        <taxon>Chelicerata</taxon>
        <taxon>Arachnida</taxon>
        <taxon>Acari</taxon>
        <taxon>Parasitiformes</taxon>
        <taxon>Ixodida</taxon>
        <taxon>Ixodoidea</taxon>
        <taxon>Ixodidae</taxon>
        <taxon>Rhipicephalinae</taxon>
        <taxon>Rhipicephalus</taxon>
        <taxon>Boophilus</taxon>
    </lineage>
</organism>
<keyword evidence="2" id="KW-1185">Reference proteome</keyword>
<dbReference type="EMBL" id="JABSTU010000004">
    <property type="protein sequence ID" value="KAH8033062.1"/>
    <property type="molecule type" value="Genomic_DNA"/>
</dbReference>
<dbReference type="VEuPathDB" id="VectorBase:LOC119165036"/>
<sequence>MWKERMEKKGSLGIYKASKQEIRKENFYDNNKAENLSLALARAISSRVIRERCDLLLAQFVWEDRANLRKSGTEEQYGEKEHLQDILGVARGHGYRIRPGAARRVAGCNRLRSARLRCRLRRAGIAGSVKRRFATVVRDSACASEDSADGAATTGVREPSAYLGVRARTGATGAFESVEVVTSAPEEPYEALVPLTSLHTEQRNPPQATASCTGPAVGAGAATAAARARRGDVKLLRQ</sequence>
<protein>
    <submittedName>
        <fullName evidence="1">Uncharacterized protein</fullName>
    </submittedName>
</protein>
<evidence type="ECO:0000313" key="2">
    <source>
        <dbReference type="Proteomes" id="UP000821866"/>
    </source>
</evidence>
<gene>
    <name evidence="1" type="ORF">HPB51_006024</name>
</gene>
<dbReference type="Proteomes" id="UP000821866">
    <property type="component" value="Chromosome 2"/>
</dbReference>
<reference evidence="1" key="1">
    <citation type="journal article" date="2020" name="Cell">
        <title>Large-Scale Comparative Analyses of Tick Genomes Elucidate Their Genetic Diversity and Vector Capacities.</title>
        <authorList>
            <consortium name="Tick Genome and Microbiome Consortium (TIGMIC)"/>
            <person name="Jia N."/>
            <person name="Wang J."/>
            <person name="Shi W."/>
            <person name="Du L."/>
            <person name="Sun Y."/>
            <person name="Zhan W."/>
            <person name="Jiang J.F."/>
            <person name="Wang Q."/>
            <person name="Zhang B."/>
            <person name="Ji P."/>
            <person name="Bell-Sakyi L."/>
            <person name="Cui X.M."/>
            <person name="Yuan T.T."/>
            <person name="Jiang B.G."/>
            <person name="Yang W.F."/>
            <person name="Lam T.T."/>
            <person name="Chang Q.C."/>
            <person name="Ding S.J."/>
            <person name="Wang X.J."/>
            <person name="Zhu J.G."/>
            <person name="Ruan X.D."/>
            <person name="Zhao L."/>
            <person name="Wei J.T."/>
            <person name="Ye R.Z."/>
            <person name="Que T.C."/>
            <person name="Du C.H."/>
            <person name="Zhou Y.H."/>
            <person name="Cheng J.X."/>
            <person name="Dai P.F."/>
            <person name="Guo W.B."/>
            <person name="Han X.H."/>
            <person name="Huang E.J."/>
            <person name="Li L.F."/>
            <person name="Wei W."/>
            <person name="Gao Y.C."/>
            <person name="Liu J.Z."/>
            <person name="Shao H.Z."/>
            <person name="Wang X."/>
            <person name="Wang C.C."/>
            <person name="Yang T.C."/>
            <person name="Huo Q.B."/>
            <person name="Li W."/>
            <person name="Chen H.Y."/>
            <person name="Chen S.E."/>
            <person name="Zhou L.G."/>
            <person name="Ni X.B."/>
            <person name="Tian J.H."/>
            <person name="Sheng Y."/>
            <person name="Liu T."/>
            <person name="Pan Y.S."/>
            <person name="Xia L.Y."/>
            <person name="Li J."/>
            <person name="Zhao F."/>
            <person name="Cao W.C."/>
        </authorList>
    </citation>
    <scope>NUCLEOTIDE SEQUENCE</scope>
    <source>
        <strain evidence="1">Rmic-2018</strain>
    </source>
</reference>
<accession>A0A9J6EFB4</accession>
<comment type="caution">
    <text evidence="1">The sequence shown here is derived from an EMBL/GenBank/DDBJ whole genome shotgun (WGS) entry which is preliminary data.</text>
</comment>
<proteinExistence type="predicted"/>
<dbReference type="AlphaFoldDB" id="A0A9J6EFB4"/>
<name>A0A9J6EFB4_RHIMP</name>
<evidence type="ECO:0000313" key="1">
    <source>
        <dbReference type="EMBL" id="KAH8033062.1"/>
    </source>
</evidence>
<reference evidence="1" key="2">
    <citation type="submission" date="2021-09" db="EMBL/GenBank/DDBJ databases">
        <authorList>
            <person name="Jia N."/>
            <person name="Wang J."/>
            <person name="Shi W."/>
            <person name="Du L."/>
            <person name="Sun Y."/>
            <person name="Zhan W."/>
            <person name="Jiang J."/>
            <person name="Wang Q."/>
            <person name="Zhang B."/>
            <person name="Ji P."/>
            <person name="Sakyi L.B."/>
            <person name="Cui X."/>
            <person name="Yuan T."/>
            <person name="Jiang B."/>
            <person name="Yang W."/>
            <person name="Lam T.T.-Y."/>
            <person name="Chang Q."/>
            <person name="Ding S."/>
            <person name="Wang X."/>
            <person name="Zhu J."/>
            <person name="Ruan X."/>
            <person name="Zhao L."/>
            <person name="Wei J."/>
            <person name="Que T."/>
            <person name="Du C."/>
            <person name="Cheng J."/>
            <person name="Dai P."/>
            <person name="Han X."/>
            <person name="Huang E."/>
            <person name="Gao Y."/>
            <person name="Liu J."/>
            <person name="Shao H."/>
            <person name="Ye R."/>
            <person name="Li L."/>
            <person name="Wei W."/>
            <person name="Wang X."/>
            <person name="Wang C."/>
            <person name="Huo Q."/>
            <person name="Li W."/>
            <person name="Guo W."/>
            <person name="Chen H."/>
            <person name="Chen S."/>
            <person name="Zhou L."/>
            <person name="Zhou L."/>
            <person name="Ni X."/>
            <person name="Tian J."/>
            <person name="Zhou Y."/>
            <person name="Sheng Y."/>
            <person name="Liu T."/>
            <person name="Pan Y."/>
            <person name="Xia L."/>
            <person name="Li J."/>
            <person name="Zhao F."/>
            <person name="Cao W."/>
        </authorList>
    </citation>
    <scope>NUCLEOTIDE SEQUENCE</scope>
    <source>
        <strain evidence="1">Rmic-2018</strain>
        <tissue evidence="1">Larvae</tissue>
    </source>
</reference>